<dbReference type="Pfam" id="PF12762">
    <property type="entry name" value="DDE_Tnp_IS1595"/>
    <property type="match status" value="1"/>
</dbReference>
<dbReference type="InterPro" id="IPR024445">
    <property type="entry name" value="Tnp_ISXO2-like"/>
</dbReference>
<dbReference type="PANTHER" id="PTHR47163">
    <property type="entry name" value="DDE_TNP_IS1595 DOMAIN-CONTAINING PROTEIN"/>
    <property type="match status" value="1"/>
</dbReference>
<keyword evidence="2" id="KW-1185">Reference proteome</keyword>
<dbReference type="InterPro" id="IPR053164">
    <property type="entry name" value="IS1016-like_transposase"/>
</dbReference>
<proteinExistence type="predicted"/>
<dbReference type="Proteomes" id="UP000887540">
    <property type="component" value="Unplaced"/>
</dbReference>
<protein>
    <submittedName>
        <fullName evidence="3">ISXO2-like transposase domain-containing protein</fullName>
    </submittedName>
</protein>
<evidence type="ECO:0000259" key="1">
    <source>
        <dbReference type="SMART" id="SM01126"/>
    </source>
</evidence>
<accession>A0A914CLQ5</accession>
<dbReference type="WBParaSite" id="ACRNAN_scaffold12229.g27912.t1">
    <property type="protein sequence ID" value="ACRNAN_scaffold12229.g27912.t1"/>
    <property type="gene ID" value="ACRNAN_scaffold12229.g27912"/>
</dbReference>
<dbReference type="Pfam" id="PF10259">
    <property type="entry name" value="Rogdi_lz"/>
    <property type="match status" value="1"/>
</dbReference>
<dbReference type="SMART" id="SM01126">
    <property type="entry name" value="DDE_Tnp_IS1595"/>
    <property type="match status" value="1"/>
</dbReference>
<evidence type="ECO:0000313" key="2">
    <source>
        <dbReference type="Proteomes" id="UP000887540"/>
    </source>
</evidence>
<evidence type="ECO:0000313" key="3">
    <source>
        <dbReference type="WBParaSite" id="ACRNAN_scaffold12229.g27912.t1"/>
    </source>
</evidence>
<dbReference type="PANTHER" id="PTHR47163:SF2">
    <property type="entry name" value="SI:DKEY-17M8.2"/>
    <property type="match status" value="1"/>
</dbReference>
<reference evidence="3" key="1">
    <citation type="submission" date="2022-11" db="UniProtKB">
        <authorList>
            <consortium name="WormBaseParasite"/>
        </authorList>
    </citation>
    <scope>IDENTIFICATION</scope>
</reference>
<dbReference type="AlphaFoldDB" id="A0A914CLQ5"/>
<organism evidence="2 3">
    <name type="scientific">Acrobeloides nanus</name>
    <dbReference type="NCBI Taxonomy" id="290746"/>
    <lineage>
        <taxon>Eukaryota</taxon>
        <taxon>Metazoa</taxon>
        <taxon>Ecdysozoa</taxon>
        <taxon>Nematoda</taxon>
        <taxon>Chromadorea</taxon>
        <taxon>Rhabditida</taxon>
        <taxon>Tylenchina</taxon>
        <taxon>Cephalobomorpha</taxon>
        <taxon>Cephaloboidea</taxon>
        <taxon>Cephalobidae</taxon>
        <taxon>Acrobeloides</taxon>
    </lineage>
</organism>
<name>A0A914CLQ5_9BILA</name>
<dbReference type="InterPro" id="IPR028241">
    <property type="entry name" value="RAVE2/Rogdi"/>
</dbReference>
<sequence length="383" mass="43011">MYLSVAPILVPRILKRLQNKIANVFLVVFNMDKSAPIFMRGTSPNLPEKEAKSNDVGLKEHCWLQKQKTFPVFKELESLLRECCKKLNVANKVEDRSSNPRLSQAQTEKYTLVPRSGQDTLKATVTLLGENIVNAEINLKYAKAPGGAFRSTANPDVQWKLQQLQDASNHCTKALQIVLKGSKRYEMAVKSGGFSKMSGDLLASILEAVKDSLKAALNEITKPKRKSLLELVFLCNEAELSLYQSSSLCDAVAKLLAVAPQWSRVRLPVLAKSFCYERGSGKVFMIPVEFRNAETLIPIIQEWIRPGTIILSDFWKAYNCLELIGFKHLKVNHSLHFKDPDSGVHTNSIESTWRAAKAIVTSSGRKKSYIPGNQGFSEYEYWE</sequence>
<feature type="domain" description="ISXO2-like transposase" evidence="1">
    <location>
        <begin position="254"/>
        <end position="367"/>
    </location>
</feature>